<dbReference type="SUPFAM" id="SSF53300">
    <property type="entry name" value="vWA-like"/>
    <property type="match status" value="1"/>
</dbReference>
<evidence type="ECO:0000256" key="4">
    <source>
        <dbReference type="SAM" id="MobiDB-lite"/>
    </source>
</evidence>
<dbReference type="GO" id="GO:0030127">
    <property type="term" value="C:COPII vesicle coat"/>
    <property type="evidence" value="ECO:0007669"/>
    <property type="project" value="InterPro"/>
</dbReference>
<dbReference type="InterPro" id="IPR012990">
    <property type="entry name" value="Beta-sandwich_Sec23_24"/>
</dbReference>
<evidence type="ECO:0000259" key="8">
    <source>
        <dbReference type="Pfam" id="PF04815"/>
    </source>
</evidence>
<dbReference type="EMBL" id="QEAM01000384">
    <property type="protein sequence ID" value="TPX40506.1"/>
    <property type="molecule type" value="Genomic_DNA"/>
</dbReference>
<feature type="compositionally biased region" description="Polar residues" evidence="4">
    <location>
        <begin position="144"/>
        <end position="160"/>
    </location>
</feature>
<feature type="compositionally biased region" description="Polar residues" evidence="4">
    <location>
        <begin position="186"/>
        <end position="217"/>
    </location>
</feature>
<sequence>MQQALPQPGNSNQNHVPPNANVQHQHQHQHQHSAPRPLAPPMPRPLPAQAMPPSALLRPQMPGQPSANAFMSTRPPSQQLIQQQPAPGMMSRPIPINYSNPSPQLQIPPTNNPPQQNGMPTQPGLPVRPSHPSPHLQQPGAMTAQPSNMLSPHHQPSSLPIRSAAVSNAGHGSNFMQPGVNGLNGIHNSDSSISSNGATVPASTLPQPASAPHNETTDVTALAQQLGSISIASKPRAKRVYAGHDGSANVTGPESPSMPSANGLHRPAMTPLQPHELQQQSSFHQLPPHYSQQMTQPFQQPAINQTINNQPMPNPYPNQIPPQQPGMPIRPPAIIAQPLQPINQTYHASPPLSATTPRSRIDPNQIPSPVTVQEADQANFEKEPYMTMSKTVPPLASSKFRAVDEGNCSPRFIRLTTYNFPTTNDLLVTSELPLGMIIQPLADLAPDEAPIKVVDFGENGPVRCARCKAYINPFVIFVDGGRKFTCNLCTFENEVSPEYFANLDMNGRRIDLDQRPELCFGTVEFEAPKEYCSRPPFPVSYLFCIDVSWSAVQTGLVKLTADALRQILFGDRPILPPAVRIGIMTYDRAVHFYNLKACLDQAQMMVVPDVADVFVPLDEGLLVDPIESKHVIEGLLDCLPTLFESTRINDPAVGAALQAAHLAMKDHGGKVIVTQTMIPSFGPGALANREDVQILGTDKEKTLYEPQDNFWKKLAHDYAGSGISVDLFLFPNAYIDVATVGIVSTMTGGDTFNYINFDAQRDGLKYMNDMLRLLARTFGYEALLRIRCSNGLSVKEYYGNFFMKNTTDVELAGIDSEKSIGVFLKHEGKLDERTDVSLQCALLYTAATGQRRIRLHNTTVPVAAVLGNLFRYAEMDTTLNFLAKMAISQALSTPLRTVREQITDRCTKILAAYRRHCASSSSHPGQLILPESFKLFPLYALSLLKTKAFRAGPDMSTDVRVYHMRLLRAMSVPAFIPIVYPRLFPLHQIPSEASPSVGLPAPIRASFERFESSGAYFVENGTHLYMWLGRELPPPFLQAVFDANSLEMIDSKMRMLPPLTSPLSVRIRGMLDEIIASRSRYLQIQVVRQSLDPVLEIELGNALVEDKNHDNMSYVDYLCTVHRSIQAEMTSN</sequence>
<dbReference type="VEuPathDB" id="FungiDB:SeMB42_g05818"/>
<protein>
    <recommendedName>
        <fullName evidence="12">VWFA domain-containing protein</fullName>
    </recommendedName>
</protein>
<feature type="compositionally biased region" description="Polar residues" evidence="4">
    <location>
        <begin position="1"/>
        <end position="22"/>
    </location>
</feature>
<dbReference type="InterPro" id="IPR029006">
    <property type="entry name" value="ADF-H/Gelsolin-like_dom_sf"/>
</dbReference>
<name>A0A507CN03_9FUNG</name>
<dbReference type="InterPro" id="IPR036175">
    <property type="entry name" value="Sec23/24_helical_dom_sf"/>
</dbReference>
<dbReference type="GO" id="GO:0090110">
    <property type="term" value="P:COPII-coated vesicle cargo loading"/>
    <property type="evidence" value="ECO:0007669"/>
    <property type="project" value="TreeGrafter"/>
</dbReference>
<evidence type="ECO:0000256" key="2">
    <source>
        <dbReference type="ARBA" id="ARBA00022448"/>
    </source>
</evidence>
<feature type="domain" description="Sec23/Sec24 trunk" evidence="7">
    <location>
        <begin position="537"/>
        <end position="773"/>
    </location>
</feature>
<dbReference type="SUPFAM" id="SSF81811">
    <property type="entry name" value="Helical domain of Sec23/24"/>
    <property type="match status" value="1"/>
</dbReference>
<feature type="region of interest" description="Disordered" evidence="4">
    <location>
        <begin position="243"/>
        <end position="269"/>
    </location>
</feature>
<dbReference type="GO" id="GO:0070971">
    <property type="term" value="C:endoplasmic reticulum exit site"/>
    <property type="evidence" value="ECO:0007669"/>
    <property type="project" value="TreeGrafter"/>
</dbReference>
<gene>
    <name evidence="10" type="ORF">SeLEV6574_g06585</name>
</gene>
<dbReference type="Proteomes" id="UP000320475">
    <property type="component" value="Unassembled WGS sequence"/>
</dbReference>
<dbReference type="GO" id="GO:0006886">
    <property type="term" value="P:intracellular protein transport"/>
    <property type="evidence" value="ECO:0007669"/>
    <property type="project" value="InterPro"/>
</dbReference>
<evidence type="ECO:0000259" key="9">
    <source>
        <dbReference type="Pfam" id="PF08033"/>
    </source>
</evidence>
<dbReference type="InterPro" id="IPR036180">
    <property type="entry name" value="Gelsolin-like_dom_sf"/>
</dbReference>
<dbReference type="SUPFAM" id="SSF82919">
    <property type="entry name" value="Zn-finger domain of Sec23/24"/>
    <property type="match status" value="1"/>
</dbReference>
<dbReference type="Gene3D" id="1.20.120.730">
    <property type="entry name" value="Sec23/Sec24 helical domain"/>
    <property type="match status" value="1"/>
</dbReference>
<evidence type="ECO:0000256" key="1">
    <source>
        <dbReference type="ARBA" id="ARBA00008334"/>
    </source>
</evidence>
<feature type="domain" description="Sec23/Sec24 helical" evidence="8">
    <location>
        <begin position="875"/>
        <end position="976"/>
    </location>
</feature>
<dbReference type="Pfam" id="PF04810">
    <property type="entry name" value="zf-Sec23_Sec24"/>
    <property type="match status" value="1"/>
</dbReference>
<feature type="compositionally biased region" description="Polar residues" evidence="4">
    <location>
        <begin position="63"/>
        <end position="85"/>
    </location>
</feature>
<dbReference type="OrthoDB" id="49016at2759"/>
<dbReference type="InterPro" id="IPR050550">
    <property type="entry name" value="SEC23_SEC24_subfamily"/>
</dbReference>
<dbReference type="InterPro" id="IPR036174">
    <property type="entry name" value="Znf_Sec23_Sec24_sf"/>
</dbReference>
<evidence type="ECO:0000259" key="7">
    <source>
        <dbReference type="Pfam" id="PF04811"/>
    </source>
</evidence>
<evidence type="ECO:0008006" key="12">
    <source>
        <dbReference type="Google" id="ProtNLM"/>
    </source>
</evidence>
<feature type="domain" description="Zinc finger Sec23/Sec24-type" evidence="6">
    <location>
        <begin position="461"/>
        <end position="499"/>
    </location>
</feature>
<dbReference type="PANTHER" id="PTHR13803:SF4">
    <property type="entry name" value="SECRETORY 24CD, ISOFORM C"/>
    <property type="match status" value="1"/>
</dbReference>
<evidence type="ECO:0000313" key="11">
    <source>
        <dbReference type="Proteomes" id="UP000320475"/>
    </source>
</evidence>
<dbReference type="SUPFAM" id="SSF81995">
    <property type="entry name" value="beta-sandwich domain of Sec23/24"/>
    <property type="match status" value="1"/>
</dbReference>
<dbReference type="AlphaFoldDB" id="A0A507CN03"/>
<dbReference type="SUPFAM" id="SSF82754">
    <property type="entry name" value="C-terminal, gelsolin-like domain of Sec23/24"/>
    <property type="match status" value="1"/>
</dbReference>
<feature type="domain" description="Sec23/Sec24 beta-sandwich" evidence="9">
    <location>
        <begin position="779"/>
        <end position="863"/>
    </location>
</feature>
<evidence type="ECO:0000313" key="10">
    <source>
        <dbReference type="EMBL" id="TPX40506.1"/>
    </source>
</evidence>
<feature type="compositionally biased region" description="Low complexity" evidence="4">
    <location>
        <begin position="103"/>
        <end position="122"/>
    </location>
</feature>
<dbReference type="GO" id="GO:0000149">
    <property type="term" value="F:SNARE binding"/>
    <property type="evidence" value="ECO:0007669"/>
    <property type="project" value="TreeGrafter"/>
</dbReference>
<dbReference type="InterPro" id="IPR036465">
    <property type="entry name" value="vWFA_dom_sf"/>
</dbReference>
<dbReference type="InterPro" id="IPR006896">
    <property type="entry name" value="Sec23/24_trunk_dom"/>
</dbReference>
<evidence type="ECO:0000256" key="3">
    <source>
        <dbReference type="ARBA" id="ARBA00022927"/>
    </source>
</evidence>
<dbReference type="Gene3D" id="2.60.40.1670">
    <property type="entry name" value="beta-sandwich domain of Sec23/24"/>
    <property type="match status" value="1"/>
</dbReference>
<reference evidence="10 11" key="1">
    <citation type="journal article" date="2019" name="Sci. Rep.">
        <title>Comparative genomics of chytrid fungi reveal insights into the obligate biotrophic and pathogenic lifestyle of Synchytrium endobioticum.</title>
        <authorList>
            <person name="van de Vossenberg B.T.L.H."/>
            <person name="Warris S."/>
            <person name="Nguyen H.D.T."/>
            <person name="van Gent-Pelzer M.P.E."/>
            <person name="Joly D.L."/>
            <person name="van de Geest H.C."/>
            <person name="Bonants P.J.M."/>
            <person name="Smith D.S."/>
            <person name="Levesque C.A."/>
            <person name="van der Lee T.A.J."/>
        </authorList>
    </citation>
    <scope>NUCLEOTIDE SEQUENCE [LARGE SCALE GENOMIC DNA]</scope>
    <source>
        <strain evidence="10 11">LEV6574</strain>
    </source>
</reference>
<feature type="domain" description="Gelsolin-like" evidence="5">
    <location>
        <begin position="999"/>
        <end position="1059"/>
    </location>
</feature>
<comment type="similarity">
    <text evidence="1">Belongs to the SEC23/SEC24 family. SEC24 subfamily.</text>
</comment>
<dbReference type="PANTHER" id="PTHR13803">
    <property type="entry name" value="SEC24-RELATED PROTEIN"/>
    <property type="match status" value="1"/>
</dbReference>
<keyword evidence="3" id="KW-0653">Protein transport</keyword>
<dbReference type="Pfam" id="PF04815">
    <property type="entry name" value="Sec23_helical"/>
    <property type="match status" value="1"/>
</dbReference>
<dbReference type="InterPro" id="IPR006895">
    <property type="entry name" value="Znf_Sec23_Sec24"/>
</dbReference>
<dbReference type="InterPro" id="IPR007123">
    <property type="entry name" value="Gelsolin-like_dom"/>
</dbReference>
<feature type="region of interest" description="Disordered" evidence="4">
    <location>
        <begin position="1"/>
        <end position="217"/>
    </location>
</feature>
<dbReference type="Gene3D" id="3.40.50.410">
    <property type="entry name" value="von Willebrand factor, type A domain"/>
    <property type="match status" value="1"/>
</dbReference>
<feature type="compositionally biased region" description="Polar residues" evidence="4">
    <location>
        <begin position="248"/>
        <end position="260"/>
    </location>
</feature>
<dbReference type="Pfam" id="PF08033">
    <property type="entry name" value="Sec23_BS"/>
    <property type="match status" value="1"/>
</dbReference>
<dbReference type="Pfam" id="PF00626">
    <property type="entry name" value="Gelsolin"/>
    <property type="match status" value="1"/>
</dbReference>
<accession>A0A507CN03</accession>
<organism evidence="10 11">
    <name type="scientific">Synchytrium endobioticum</name>
    <dbReference type="NCBI Taxonomy" id="286115"/>
    <lineage>
        <taxon>Eukaryota</taxon>
        <taxon>Fungi</taxon>
        <taxon>Fungi incertae sedis</taxon>
        <taxon>Chytridiomycota</taxon>
        <taxon>Chytridiomycota incertae sedis</taxon>
        <taxon>Chytridiomycetes</taxon>
        <taxon>Synchytriales</taxon>
        <taxon>Synchytriaceae</taxon>
        <taxon>Synchytrium</taxon>
    </lineage>
</organism>
<keyword evidence="2" id="KW-0813">Transport</keyword>
<dbReference type="Gene3D" id="2.30.30.380">
    <property type="entry name" value="Zn-finger domain of Sec23/24"/>
    <property type="match status" value="1"/>
</dbReference>
<dbReference type="Pfam" id="PF04811">
    <property type="entry name" value="Sec23_trunk"/>
    <property type="match status" value="1"/>
</dbReference>
<proteinExistence type="inferred from homology"/>
<dbReference type="InterPro" id="IPR006900">
    <property type="entry name" value="Sec23/24_helical_dom"/>
</dbReference>
<feature type="compositionally biased region" description="Pro residues" evidence="4">
    <location>
        <begin position="37"/>
        <end position="46"/>
    </location>
</feature>
<dbReference type="Gene3D" id="3.40.20.10">
    <property type="entry name" value="Severin"/>
    <property type="match status" value="1"/>
</dbReference>
<comment type="caution">
    <text evidence="10">The sequence shown here is derived from an EMBL/GenBank/DDBJ whole genome shotgun (WGS) entry which is preliminary data.</text>
</comment>
<dbReference type="GO" id="GO:0008270">
    <property type="term" value="F:zinc ion binding"/>
    <property type="evidence" value="ECO:0007669"/>
    <property type="project" value="InterPro"/>
</dbReference>
<evidence type="ECO:0000259" key="5">
    <source>
        <dbReference type="Pfam" id="PF00626"/>
    </source>
</evidence>
<evidence type="ECO:0000259" key="6">
    <source>
        <dbReference type="Pfam" id="PF04810"/>
    </source>
</evidence>